<comment type="caution">
    <text evidence="2">The sequence shown here is derived from an EMBL/GenBank/DDBJ whole genome shotgun (WGS) entry which is preliminary data.</text>
</comment>
<reference evidence="2 3" key="1">
    <citation type="submission" date="2019-03" db="EMBL/GenBank/DDBJ databases">
        <title>Genomic Encyclopedia of Type Strains, Phase IV (KMG-IV): sequencing the most valuable type-strain genomes for metagenomic binning, comparative biology and taxonomic classification.</title>
        <authorList>
            <person name="Goeker M."/>
        </authorList>
    </citation>
    <scope>NUCLEOTIDE SEQUENCE [LARGE SCALE GENOMIC DNA]</scope>
    <source>
        <strain evidence="2 3">DSM 19610</strain>
    </source>
</reference>
<keyword evidence="3" id="KW-1185">Reference proteome</keyword>
<evidence type="ECO:0000313" key="2">
    <source>
        <dbReference type="EMBL" id="TCK18767.1"/>
    </source>
</evidence>
<protein>
    <submittedName>
        <fullName evidence="2">Uncharacterized protein</fullName>
    </submittedName>
</protein>
<dbReference type="EMBL" id="SMFX01000001">
    <property type="protein sequence ID" value="TCK18767.1"/>
    <property type="molecule type" value="Genomic_DNA"/>
</dbReference>
<gene>
    <name evidence="2" type="ORF">DFR30_2051</name>
</gene>
<evidence type="ECO:0000256" key="1">
    <source>
        <dbReference type="SAM" id="MobiDB-lite"/>
    </source>
</evidence>
<dbReference type="AlphaFoldDB" id="A0A4R1HA17"/>
<feature type="region of interest" description="Disordered" evidence="1">
    <location>
        <begin position="144"/>
        <end position="181"/>
    </location>
</feature>
<accession>A0A4R1HA17</accession>
<sequence>MKGLNRACGSSSQGITCRGDKDFRLNGLPATRVPCASRGMWRSPKLAVSAKPLKQGSLHPHAAAMLGCTESPEILVTPALQPFAEEFLLRPQIFRHCRATLAMTVKPEPCTVPVEGVSCFCQVLIQPSIADILRSSERLSEQFAQQRKLRVSRAGKSSPGRNRTPPRRPYPTNQQTTPEKG</sequence>
<proteinExistence type="predicted"/>
<feature type="compositionally biased region" description="Low complexity" evidence="1">
    <location>
        <begin position="170"/>
        <end position="181"/>
    </location>
</feature>
<evidence type="ECO:0000313" key="3">
    <source>
        <dbReference type="Proteomes" id="UP000295707"/>
    </source>
</evidence>
<organism evidence="2 3">
    <name type="scientific">Thiogranum longum</name>
    <dbReference type="NCBI Taxonomy" id="1537524"/>
    <lineage>
        <taxon>Bacteria</taxon>
        <taxon>Pseudomonadati</taxon>
        <taxon>Pseudomonadota</taxon>
        <taxon>Gammaproteobacteria</taxon>
        <taxon>Chromatiales</taxon>
        <taxon>Ectothiorhodospiraceae</taxon>
        <taxon>Thiogranum</taxon>
    </lineage>
</organism>
<dbReference type="Proteomes" id="UP000295707">
    <property type="component" value="Unassembled WGS sequence"/>
</dbReference>
<name>A0A4R1HA17_9GAMM</name>